<feature type="domain" description="ABM" evidence="1">
    <location>
        <begin position="10"/>
        <end position="97"/>
    </location>
</feature>
<evidence type="ECO:0000313" key="2">
    <source>
        <dbReference type="EMBL" id="GAA5131218.1"/>
    </source>
</evidence>
<keyword evidence="3" id="KW-1185">Reference proteome</keyword>
<dbReference type="InterPro" id="IPR007138">
    <property type="entry name" value="ABM_dom"/>
</dbReference>
<dbReference type="Proteomes" id="UP001500804">
    <property type="component" value="Unassembled WGS sequence"/>
</dbReference>
<dbReference type="Gene3D" id="3.30.70.100">
    <property type="match status" value="1"/>
</dbReference>
<dbReference type="EMBL" id="BAABJO010000023">
    <property type="protein sequence ID" value="GAA5131218.1"/>
    <property type="molecule type" value="Genomic_DNA"/>
</dbReference>
<dbReference type="PANTHER" id="PTHR33336">
    <property type="entry name" value="QUINOL MONOOXYGENASE YGIN-RELATED"/>
    <property type="match status" value="1"/>
</dbReference>
<comment type="caution">
    <text evidence="2">The sequence shown here is derived from an EMBL/GenBank/DDBJ whole genome shotgun (WGS) entry which is preliminary data.</text>
</comment>
<proteinExistence type="predicted"/>
<dbReference type="RefSeq" id="WP_345608390.1">
    <property type="nucleotide sequence ID" value="NZ_BAABJO010000023.1"/>
</dbReference>
<name>A0ABP9NQ97_9PSEU</name>
<dbReference type="InterPro" id="IPR050744">
    <property type="entry name" value="AI-2_Isomerase_LsrG"/>
</dbReference>
<protein>
    <submittedName>
        <fullName evidence="2">Antibiotic biosynthesis monooxygenase</fullName>
    </submittedName>
</protein>
<evidence type="ECO:0000313" key="3">
    <source>
        <dbReference type="Proteomes" id="UP001500804"/>
    </source>
</evidence>
<dbReference type="Pfam" id="PF03992">
    <property type="entry name" value="ABM"/>
    <property type="match status" value="1"/>
</dbReference>
<dbReference type="PROSITE" id="PS51725">
    <property type="entry name" value="ABM"/>
    <property type="match status" value="1"/>
</dbReference>
<organism evidence="2 3">
    <name type="scientific">Pseudonocardia adelaidensis</name>
    <dbReference type="NCBI Taxonomy" id="648754"/>
    <lineage>
        <taxon>Bacteria</taxon>
        <taxon>Bacillati</taxon>
        <taxon>Actinomycetota</taxon>
        <taxon>Actinomycetes</taxon>
        <taxon>Pseudonocardiales</taxon>
        <taxon>Pseudonocardiaceae</taxon>
        <taxon>Pseudonocardia</taxon>
    </lineage>
</organism>
<dbReference type="GO" id="GO:0004497">
    <property type="term" value="F:monooxygenase activity"/>
    <property type="evidence" value="ECO:0007669"/>
    <property type="project" value="UniProtKB-KW"/>
</dbReference>
<keyword evidence="2" id="KW-0560">Oxidoreductase</keyword>
<dbReference type="SUPFAM" id="SSF54909">
    <property type="entry name" value="Dimeric alpha+beta barrel"/>
    <property type="match status" value="1"/>
</dbReference>
<dbReference type="InterPro" id="IPR011008">
    <property type="entry name" value="Dimeric_a/b-barrel"/>
</dbReference>
<sequence length="110" mass="11508">MSHAPVVTPVVVTAVFRPLPGRREDARAAIEGALPGVHAEEGCLLYALHDAADGTLVLLEKWESQELLDAHSAGEAVERLGRAIDGLLAEPPAVVTMTALPAGDPDKGRL</sequence>
<keyword evidence="2" id="KW-0503">Monooxygenase</keyword>
<accession>A0ABP9NQ97</accession>
<reference evidence="3" key="1">
    <citation type="journal article" date="2019" name="Int. J. Syst. Evol. Microbiol.">
        <title>The Global Catalogue of Microorganisms (GCM) 10K type strain sequencing project: providing services to taxonomists for standard genome sequencing and annotation.</title>
        <authorList>
            <consortium name="The Broad Institute Genomics Platform"/>
            <consortium name="The Broad Institute Genome Sequencing Center for Infectious Disease"/>
            <person name="Wu L."/>
            <person name="Ma J."/>
        </authorList>
    </citation>
    <scope>NUCLEOTIDE SEQUENCE [LARGE SCALE GENOMIC DNA]</scope>
    <source>
        <strain evidence="3">JCM 18302</strain>
    </source>
</reference>
<gene>
    <name evidence="2" type="ORF">GCM10023320_54190</name>
</gene>
<evidence type="ECO:0000259" key="1">
    <source>
        <dbReference type="PROSITE" id="PS51725"/>
    </source>
</evidence>
<dbReference type="PANTHER" id="PTHR33336:SF3">
    <property type="entry name" value="ABM DOMAIN-CONTAINING PROTEIN"/>
    <property type="match status" value="1"/>
</dbReference>